<feature type="domain" description="GFO/IDH/MocA-like oxidoreductase" evidence="2">
    <location>
        <begin position="131"/>
        <end position="259"/>
    </location>
</feature>
<dbReference type="SUPFAM" id="SSF51735">
    <property type="entry name" value="NAD(P)-binding Rossmann-fold domains"/>
    <property type="match status" value="1"/>
</dbReference>
<keyword evidence="4" id="KW-1185">Reference proteome</keyword>
<evidence type="ECO:0000259" key="2">
    <source>
        <dbReference type="Pfam" id="PF22725"/>
    </source>
</evidence>
<dbReference type="EMBL" id="CP020814">
    <property type="protein sequence ID" value="ARK32408.1"/>
    <property type="molecule type" value="Genomic_DNA"/>
</dbReference>
<proteinExistence type="predicted"/>
<organism evidence="3 4">
    <name type="scientific">Halalkalibacter krulwichiae</name>
    <dbReference type="NCBI Taxonomy" id="199441"/>
    <lineage>
        <taxon>Bacteria</taxon>
        <taxon>Bacillati</taxon>
        <taxon>Bacillota</taxon>
        <taxon>Bacilli</taxon>
        <taxon>Bacillales</taxon>
        <taxon>Bacillaceae</taxon>
        <taxon>Halalkalibacter</taxon>
    </lineage>
</organism>
<dbReference type="Gene3D" id="3.30.360.10">
    <property type="entry name" value="Dihydrodipicolinate Reductase, domain 2"/>
    <property type="match status" value="1"/>
</dbReference>
<dbReference type="InterPro" id="IPR036291">
    <property type="entry name" value="NAD(P)-bd_dom_sf"/>
</dbReference>
<dbReference type="InterPro" id="IPR055170">
    <property type="entry name" value="GFO_IDH_MocA-like_dom"/>
</dbReference>
<dbReference type="InterPro" id="IPR000683">
    <property type="entry name" value="Gfo/Idh/MocA-like_OxRdtase_N"/>
</dbReference>
<evidence type="ECO:0000259" key="1">
    <source>
        <dbReference type="Pfam" id="PF01408"/>
    </source>
</evidence>
<accession>A0A1X9MG29</accession>
<dbReference type="Gene3D" id="3.40.50.720">
    <property type="entry name" value="NAD(P)-binding Rossmann-like Domain"/>
    <property type="match status" value="1"/>
</dbReference>
<dbReference type="PANTHER" id="PTHR43377">
    <property type="entry name" value="BILIVERDIN REDUCTASE A"/>
    <property type="match status" value="1"/>
</dbReference>
<protein>
    <submittedName>
        <fullName evidence="3">Inositol 2-dehydrogenase</fullName>
        <ecNumber evidence="3">1.1.1.18</ecNumber>
    </submittedName>
</protein>
<dbReference type="SUPFAM" id="SSF55347">
    <property type="entry name" value="Glyceraldehyde-3-phosphate dehydrogenase-like, C-terminal domain"/>
    <property type="match status" value="1"/>
</dbReference>
<dbReference type="Proteomes" id="UP000193006">
    <property type="component" value="Chromosome"/>
</dbReference>
<evidence type="ECO:0000313" key="4">
    <source>
        <dbReference type="Proteomes" id="UP000193006"/>
    </source>
</evidence>
<dbReference type="Pfam" id="PF01408">
    <property type="entry name" value="GFO_IDH_MocA"/>
    <property type="match status" value="1"/>
</dbReference>
<keyword evidence="3" id="KW-0560">Oxidoreductase</keyword>
<sequence>MDQLRIGVIGIGRFGRLHLRVFNQIAGCEVTAIADVSDKLLNQVKQDFGIEKTYKDALRLIKDPAIDVIDIVSDEDTHGPLAIEAIKHGKHVFIEKPIATKYEEAKEIEQLAKEHNVQVMVGNISRFSQPYASMKRALASGALGTAGMIRAKRNFSKEWFDHFGHRVHPVYESGIHDLDLILWYADSPCQEVYASERNMSGYDHPDLFSAVLTFENGLIASLDSSWLYPKGGPHNLVETLELAGTIDADMEIIGDKGTANYKLAHPGYSIWTEQGVQHPELTLWTTEHDGIGGAIRAELQHFVLQVHKGEESPVAPLHDSVEALRIADAIVLSAKEKRPIQL</sequence>
<dbReference type="Pfam" id="PF22725">
    <property type="entry name" value="GFO_IDH_MocA_C3"/>
    <property type="match status" value="1"/>
</dbReference>
<dbReference type="EC" id="1.1.1.18" evidence="3"/>
<evidence type="ECO:0000313" key="3">
    <source>
        <dbReference type="EMBL" id="ARK32408.1"/>
    </source>
</evidence>
<dbReference type="GO" id="GO:0050112">
    <property type="term" value="F:inositol 2-dehydrogenase (NAD+) activity"/>
    <property type="evidence" value="ECO:0007669"/>
    <property type="project" value="UniProtKB-EC"/>
</dbReference>
<feature type="domain" description="Gfo/Idh/MocA-like oxidoreductase N-terminal" evidence="1">
    <location>
        <begin position="4"/>
        <end position="122"/>
    </location>
</feature>
<dbReference type="STRING" id="199441.BkAM31D_22510"/>
<dbReference type="GO" id="GO:0000166">
    <property type="term" value="F:nucleotide binding"/>
    <property type="evidence" value="ECO:0007669"/>
    <property type="project" value="InterPro"/>
</dbReference>
<name>A0A1X9MG29_9BACI</name>
<dbReference type="KEGG" id="bkw:BkAM31D_22510"/>
<dbReference type="InterPro" id="IPR051450">
    <property type="entry name" value="Gfo/Idh/MocA_Oxidoreductases"/>
</dbReference>
<dbReference type="PANTHER" id="PTHR43377:SF1">
    <property type="entry name" value="BILIVERDIN REDUCTASE A"/>
    <property type="match status" value="1"/>
</dbReference>
<dbReference type="AlphaFoldDB" id="A0A1X9MG29"/>
<reference evidence="3 4" key="1">
    <citation type="submission" date="2017-04" db="EMBL/GenBank/DDBJ databases">
        <title>Bacillus krulwichiae AM31D Genome sequencing and assembly.</title>
        <authorList>
            <person name="Krulwich T.A."/>
            <person name="Anastor L."/>
            <person name="Ehrlich R."/>
            <person name="Ehrlich G.D."/>
            <person name="Janto B."/>
        </authorList>
    </citation>
    <scope>NUCLEOTIDE SEQUENCE [LARGE SCALE GENOMIC DNA]</scope>
    <source>
        <strain evidence="3 4">AM31D</strain>
    </source>
</reference>
<dbReference type="RefSeq" id="WP_066157377.1">
    <property type="nucleotide sequence ID" value="NZ_CP020814.1"/>
</dbReference>
<gene>
    <name evidence="3" type="primary">iolG_2</name>
    <name evidence="3" type="ORF">BkAM31D_22510</name>
</gene>